<dbReference type="PANTHER" id="PTHR30614:SF20">
    <property type="entry name" value="GLUTAMINE TRANSPORT SYSTEM PERMEASE PROTEIN GLNP"/>
    <property type="match status" value="1"/>
</dbReference>
<dbReference type="FunFam" id="1.10.3720.10:FF:000033">
    <property type="entry name" value="Polar amino acid ABC transporter permease"/>
    <property type="match status" value="1"/>
</dbReference>
<keyword evidence="6" id="KW-0029">Amino-acid transport</keyword>
<evidence type="ECO:0000256" key="7">
    <source>
        <dbReference type="ARBA" id="ARBA00022989"/>
    </source>
</evidence>
<proteinExistence type="inferred from homology"/>
<feature type="domain" description="ABC transmembrane type-1" evidence="10">
    <location>
        <begin position="19"/>
        <end position="208"/>
    </location>
</feature>
<dbReference type="NCBIfam" id="TIGR01726">
    <property type="entry name" value="HEQRo_perm_3TM"/>
    <property type="match status" value="1"/>
</dbReference>
<keyword evidence="7 9" id="KW-1133">Transmembrane helix</keyword>
<keyword evidence="12" id="KW-1185">Reference proteome</keyword>
<dbReference type="AlphaFoldDB" id="A0A1G6HV46"/>
<dbReference type="OrthoDB" id="9805999at2"/>
<dbReference type="EMBL" id="FMZB01000001">
    <property type="protein sequence ID" value="SDB98169.1"/>
    <property type="molecule type" value="Genomic_DNA"/>
</dbReference>
<evidence type="ECO:0000313" key="11">
    <source>
        <dbReference type="EMBL" id="SDB98169.1"/>
    </source>
</evidence>
<accession>A0A1G6HV46</accession>
<evidence type="ECO:0000256" key="4">
    <source>
        <dbReference type="ARBA" id="ARBA00022475"/>
    </source>
</evidence>
<name>A0A1G6HV46_9BACI</name>
<dbReference type="GO" id="GO:0022857">
    <property type="term" value="F:transmembrane transporter activity"/>
    <property type="evidence" value="ECO:0007669"/>
    <property type="project" value="InterPro"/>
</dbReference>
<evidence type="ECO:0000256" key="8">
    <source>
        <dbReference type="ARBA" id="ARBA00023136"/>
    </source>
</evidence>
<comment type="subcellular location">
    <subcellularLocation>
        <location evidence="1 9">Cell membrane</location>
        <topology evidence="1 9">Multi-pass membrane protein</topology>
    </subcellularLocation>
</comment>
<reference evidence="12" key="1">
    <citation type="submission" date="2016-10" db="EMBL/GenBank/DDBJ databases">
        <authorList>
            <person name="Varghese N."/>
            <person name="Submissions S."/>
        </authorList>
    </citation>
    <scope>NUCLEOTIDE SEQUENCE [LARGE SCALE GENOMIC DNA]</scope>
    <source>
        <strain evidence="12">DSM 21620</strain>
    </source>
</reference>
<dbReference type="Gene3D" id="1.10.3720.10">
    <property type="entry name" value="MetI-like"/>
    <property type="match status" value="1"/>
</dbReference>
<dbReference type="Pfam" id="PF00528">
    <property type="entry name" value="BPD_transp_1"/>
    <property type="match status" value="1"/>
</dbReference>
<dbReference type="PROSITE" id="PS50928">
    <property type="entry name" value="ABC_TM1"/>
    <property type="match status" value="1"/>
</dbReference>
<comment type="similarity">
    <text evidence="2">Belongs to the binding-protein-dependent transport system permease family. HisMQ subfamily.</text>
</comment>
<dbReference type="InterPro" id="IPR043429">
    <property type="entry name" value="ArtM/GltK/GlnP/TcyL/YhdX-like"/>
</dbReference>
<feature type="transmembrane region" description="Helical" evidence="9">
    <location>
        <begin position="55"/>
        <end position="83"/>
    </location>
</feature>
<organism evidence="11 12">
    <name type="scientific">Terribacillus halophilus</name>
    <dbReference type="NCBI Taxonomy" id="361279"/>
    <lineage>
        <taxon>Bacteria</taxon>
        <taxon>Bacillati</taxon>
        <taxon>Bacillota</taxon>
        <taxon>Bacilli</taxon>
        <taxon>Bacillales</taxon>
        <taxon>Bacillaceae</taxon>
        <taxon>Terribacillus</taxon>
    </lineage>
</organism>
<evidence type="ECO:0000256" key="9">
    <source>
        <dbReference type="RuleBase" id="RU363032"/>
    </source>
</evidence>
<evidence type="ECO:0000259" key="10">
    <source>
        <dbReference type="PROSITE" id="PS50928"/>
    </source>
</evidence>
<dbReference type="PANTHER" id="PTHR30614">
    <property type="entry name" value="MEMBRANE COMPONENT OF AMINO ACID ABC TRANSPORTER"/>
    <property type="match status" value="1"/>
</dbReference>
<keyword evidence="4" id="KW-1003">Cell membrane</keyword>
<feature type="transmembrane region" description="Helical" evidence="9">
    <location>
        <begin position="187"/>
        <end position="207"/>
    </location>
</feature>
<sequence>MDFRWEIISEYLPFFMRGLGYTILASLIGFLIGALIGLVIGMGKSLSNPILRLPFIWYVNIFRGTPLLVQIFLIHFAVMPIFIKPPEPLISLIVALALNSAAYIAEIFRAGINSIDKGQREAAYSLGMSHAQVLRHVVLPQAFKRMIPPLGNEFIVLVKDSSLGAVIAAPELFYWGRVAVGAYSRVWEPYLAVAVLYFVVCLVLSYVQSFLERKYATDDQRKKPKKNLRRTRGTAGH</sequence>
<dbReference type="InterPro" id="IPR035906">
    <property type="entry name" value="MetI-like_sf"/>
</dbReference>
<evidence type="ECO:0000256" key="5">
    <source>
        <dbReference type="ARBA" id="ARBA00022692"/>
    </source>
</evidence>
<evidence type="ECO:0000313" key="12">
    <source>
        <dbReference type="Proteomes" id="UP000198666"/>
    </source>
</evidence>
<protein>
    <submittedName>
        <fullName evidence="11">Polar amino acid transport system permease protein</fullName>
    </submittedName>
</protein>
<keyword evidence="8 9" id="KW-0472">Membrane</keyword>
<evidence type="ECO:0000256" key="3">
    <source>
        <dbReference type="ARBA" id="ARBA00022448"/>
    </source>
</evidence>
<dbReference type="CDD" id="cd06261">
    <property type="entry name" value="TM_PBP2"/>
    <property type="match status" value="1"/>
</dbReference>
<feature type="transmembrane region" description="Helical" evidence="9">
    <location>
        <begin position="89"/>
        <end position="108"/>
    </location>
</feature>
<dbReference type="RefSeq" id="WP_093724805.1">
    <property type="nucleotide sequence ID" value="NZ_FMZB01000001.1"/>
</dbReference>
<dbReference type="STRING" id="361279.SAMN05421663_10139"/>
<feature type="transmembrane region" description="Helical" evidence="9">
    <location>
        <begin position="20"/>
        <end position="43"/>
    </location>
</feature>
<evidence type="ECO:0000256" key="2">
    <source>
        <dbReference type="ARBA" id="ARBA00010072"/>
    </source>
</evidence>
<dbReference type="InterPro" id="IPR000515">
    <property type="entry name" value="MetI-like"/>
</dbReference>
<dbReference type="GO" id="GO:0006865">
    <property type="term" value="P:amino acid transport"/>
    <property type="evidence" value="ECO:0007669"/>
    <property type="project" value="UniProtKB-KW"/>
</dbReference>
<dbReference type="GO" id="GO:0043190">
    <property type="term" value="C:ATP-binding cassette (ABC) transporter complex"/>
    <property type="evidence" value="ECO:0007669"/>
    <property type="project" value="InterPro"/>
</dbReference>
<evidence type="ECO:0000256" key="1">
    <source>
        <dbReference type="ARBA" id="ARBA00004651"/>
    </source>
</evidence>
<keyword evidence="3 9" id="KW-0813">Transport</keyword>
<gene>
    <name evidence="11" type="ORF">SAMN05421663_10139</name>
</gene>
<dbReference type="InterPro" id="IPR010065">
    <property type="entry name" value="AA_ABC_transptr_permease_3TM"/>
</dbReference>
<dbReference type="Proteomes" id="UP000198666">
    <property type="component" value="Unassembled WGS sequence"/>
</dbReference>
<dbReference type="SUPFAM" id="SSF161098">
    <property type="entry name" value="MetI-like"/>
    <property type="match status" value="1"/>
</dbReference>
<evidence type="ECO:0000256" key="6">
    <source>
        <dbReference type="ARBA" id="ARBA00022970"/>
    </source>
</evidence>
<keyword evidence="5 9" id="KW-0812">Transmembrane</keyword>